<evidence type="ECO:0000256" key="8">
    <source>
        <dbReference type="ARBA" id="ARBA00022801"/>
    </source>
</evidence>
<comment type="catalytic activity">
    <reaction evidence="16">
        <text>Preferential cleavage: (Ac)2-L-Lys-D-Ala-|-D-Ala. Also transpeptidation of peptidyl-alanyl moieties that are N-acyl substituents of D-alanine.</text>
        <dbReference type="EC" id="3.4.16.4"/>
    </reaction>
</comment>
<dbReference type="EMBL" id="CP104694">
    <property type="protein sequence ID" value="UXI70750.1"/>
    <property type="molecule type" value="Genomic_DNA"/>
</dbReference>
<keyword evidence="5 16" id="KW-0121">Carboxypeptidase</keyword>
<dbReference type="InterPro" id="IPR037532">
    <property type="entry name" value="FtsI_transpept"/>
</dbReference>
<name>A0ABY6BQR0_9GAMM</name>
<comment type="subcellular location">
    <subcellularLocation>
        <location evidence="1">Membrane</location>
    </subcellularLocation>
</comment>
<proteinExistence type="inferred from homology"/>
<sequence>MRVATRVRPVNLKSRLSVVLMLLTLASTGLVVRAVDLQVVRKEFYQGQGDARYLREVPIPVSRGSVLDRNGEPLAVSTPVESIWANPQELLQHPERVPDLARALGMEGDALKDRLRQRADKEFIYLKRHLNPDDAASILALKIPGVNSQREFRRYYPSGEVTAHVLGFTNIDDRGQEGLELAFDEWLAGKPGAKRVIRDRLGHIVEDVELLSEPQQGRDLMLSIDRRIQYLAYRELKEGLLEHGASSGSMVVLDAPTGEVLAMVNLPSYNSNALNGVDTSSRRNRAMTDLIEPGSTMKAFTVAAALESGKWKPETPVDANPGTMTLAGHLIRDTTNKGLLDVTGVITHSSNIGAAKIALTLPNDHLYDLFKRFGFGESTGSGFPGEAAGVLAPPNKWGPVEKATMSYGYGLSVTPLQLAQAYGGLANGGRLRAPTFVKGAQNPESAVLDPTLARTITGMLETVVTPQGSALKAAVRNYRVAGKTGTSRKAVAGGYESRYISTFAGFVPASNPRLVGVVVIHDPKGVYYGGLVSAPVFSKVMDGALRLLDVAPDNVQKWYADGAGNWAPIQAGNAAPDYAPGQTNYEEGVPQ</sequence>
<keyword evidence="15 16" id="KW-0961">Cell wall biogenesis/degradation</keyword>
<reference evidence="19" key="1">
    <citation type="submission" date="2022-09" db="EMBL/GenBank/DDBJ databases">
        <title>Tahibacter sp. nov., isolated from a fresh water.</title>
        <authorList>
            <person name="Baek J.H."/>
            <person name="Lee J.K."/>
            <person name="Kim J.M."/>
            <person name="Jeon C.O."/>
        </authorList>
    </citation>
    <scope>NUCLEOTIDE SEQUENCE</scope>
    <source>
        <strain evidence="19">W38</strain>
    </source>
</reference>
<evidence type="ECO:0000256" key="5">
    <source>
        <dbReference type="ARBA" id="ARBA00022645"/>
    </source>
</evidence>
<keyword evidence="11 16" id="KW-1133">Transmembrane helix</keyword>
<protein>
    <recommendedName>
        <fullName evidence="16">Peptidoglycan D,D-transpeptidase FtsI</fullName>
        <ecNumber evidence="16">3.4.16.4</ecNumber>
    </recommendedName>
    <alternativeName>
        <fullName evidence="16">Penicillin-binding protein 3</fullName>
        <shortName evidence="16">PBP-3</shortName>
    </alternativeName>
</protein>
<feature type="domain" description="Penicillin-binding protein transpeptidase" evidence="17">
    <location>
        <begin position="248"/>
        <end position="542"/>
    </location>
</feature>
<keyword evidence="13 16" id="KW-0717">Septation</keyword>
<evidence type="ECO:0000256" key="3">
    <source>
        <dbReference type="ARBA" id="ARBA00022519"/>
    </source>
</evidence>
<evidence type="ECO:0000256" key="9">
    <source>
        <dbReference type="ARBA" id="ARBA00022960"/>
    </source>
</evidence>
<dbReference type="InterPro" id="IPR005311">
    <property type="entry name" value="PBP_dimer"/>
</dbReference>
<keyword evidence="4 16" id="KW-0132">Cell division</keyword>
<evidence type="ECO:0000313" key="20">
    <source>
        <dbReference type="Proteomes" id="UP001064632"/>
    </source>
</evidence>
<dbReference type="SUPFAM" id="SSF56519">
    <property type="entry name" value="Penicillin binding protein dimerisation domain"/>
    <property type="match status" value="1"/>
</dbReference>
<evidence type="ECO:0000259" key="18">
    <source>
        <dbReference type="Pfam" id="PF03717"/>
    </source>
</evidence>
<keyword evidence="8 16" id="KW-0378">Hydrolase</keyword>
<keyword evidence="3 16" id="KW-0997">Cell inner membrane</keyword>
<keyword evidence="12 16" id="KW-0472">Membrane</keyword>
<keyword evidence="9 16" id="KW-0133">Cell shape</keyword>
<dbReference type="Gene3D" id="3.90.1310.10">
    <property type="entry name" value="Penicillin-binding protein 2a (Domain 2)"/>
    <property type="match status" value="1"/>
</dbReference>
<evidence type="ECO:0000256" key="13">
    <source>
        <dbReference type="ARBA" id="ARBA00023210"/>
    </source>
</evidence>
<feature type="domain" description="Penicillin-binding protein dimerisation" evidence="18">
    <location>
        <begin position="59"/>
        <end position="207"/>
    </location>
</feature>
<evidence type="ECO:0000256" key="14">
    <source>
        <dbReference type="ARBA" id="ARBA00023306"/>
    </source>
</evidence>
<gene>
    <name evidence="16" type="primary">ftsI</name>
    <name evidence="19" type="ORF">N4264_23775</name>
</gene>
<dbReference type="HAMAP" id="MF_02080">
    <property type="entry name" value="FtsI_transpept"/>
    <property type="match status" value="1"/>
</dbReference>
<evidence type="ECO:0000256" key="1">
    <source>
        <dbReference type="ARBA" id="ARBA00004370"/>
    </source>
</evidence>
<keyword evidence="6 16" id="KW-0645">Protease</keyword>
<evidence type="ECO:0000256" key="12">
    <source>
        <dbReference type="ARBA" id="ARBA00023136"/>
    </source>
</evidence>
<dbReference type="SUPFAM" id="SSF56601">
    <property type="entry name" value="beta-lactamase/transpeptidase-like"/>
    <property type="match status" value="1"/>
</dbReference>
<evidence type="ECO:0000256" key="11">
    <source>
        <dbReference type="ARBA" id="ARBA00022989"/>
    </source>
</evidence>
<evidence type="ECO:0000256" key="10">
    <source>
        <dbReference type="ARBA" id="ARBA00022984"/>
    </source>
</evidence>
<accession>A0ABY6BQR0</accession>
<keyword evidence="7 16" id="KW-0812">Transmembrane</keyword>
<evidence type="ECO:0000256" key="16">
    <source>
        <dbReference type="HAMAP-Rule" id="MF_02080"/>
    </source>
</evidence>
<dbReference type="Gene3D" id="3.30.450.330">
    <property type="match status" value="1"/>
</dbReference>
<dbReference type="Pfam" id="PF03717">
    <property type="entry name" value="PBP_dimer"/>
    <property type="match status" value="1"/>
</dbReference>
<feature type="active site" description="Acyl-ester intermediate" evidence="16">
    <location>
        <position position="295"/>
    </location>
</feature>
<dbReference type="InterPro" id="IPR036138">
    <property type="entry name" value="PBP_dimer_sf"/>
</dbReference>
<organism evidence="19 20">
    <name type="scientific">Tahibacter amnicola</name>
    <dbReference type="NCBI Taxonomy" id="2976241"/>
    <lineage>
        <taxon>Bacteria</taxon>
        <taxon>Pseudomonadati</taxon>
        <taxon>Pseudomonadota</taxon>
        <taxon>Gammaproteobacteria</taxon>
        <taxon>Lysobacterales</taxon>
        <taxon>Rhodanobacteraceae</taxon>
        <taxon>Tahibacter</taxon>
    </lineage>
</organism>
<keyword evidence="2 16" id="KW-1003">Cell membrane</keyword>
<dbReference type="PANTHER" id="PTHR30627:SF1">
    <property type="entry name" value="PEPTIDOGLYCAN D,D-TRANSPEPTIDASE FTSI"/>
    <property type="match status" value="1"/>
</dbReference>
<keyword evidence="10 16" id="KW-0573">Peptidoglycan synthesis</keyword>
<evidence type="ECO:0000256" key="15">
    <source>
        <dbReference type="ARBA" id="ARBA00023316"/>
    </source>
</evidence>
<evidence type="ECO:0000313" key="19">
    <source>
        <dbReference type="EMBL" id="UXI70750.1"/>
    </source>
</evidence>
<comment type="function">
    <text evidence="16">Catalyzes cross-linking of the peptidoglycan cell wall at the division septum.</text>
</comment>
<evidence type="ECO:0000256" key="4">
    <source>
        <dbReference type="ARBA" id="ARBA00022618"/>
    </source>
</evidence>
<keyword evidence="14 16" id="KW-0131">Cell cycle</keyword>
<dbReference type="PANTHER" id="PTHR30627">
    <property type="entry name" value="PEPTIDOGLYCAN D,D-TRANSPEPTIDASE"/>
    <property type="match status" value="1"/>
</dbReference>
<evidence type="ECO:0000256" key="2">
    <source>
        <dbReference type="ARBA" id="ARBA00022475"/>
    </source>
</evidence>
<comment type="similarity">
    <text evidence="16">Belongs to the transpeptidase family. FtsI subfamily.</text>
</comment>
<dbReference type="InterPro" id="IPR050515">
    <property type="entry name" value="Beta-lactam/transpept"/>
</dbReference>
<evidence type="ECO:0000256" key="7">
    <source>
        <dbReference type="ARBA" id="ARBA00022692"/>
    </source>
</evidence>
<dbReference type="RefSeq" id="WP_261697694.1">
    <property type="nucleotide sequence ID" value="NZ_CP104694.1"/>
</dbReference>
<dbReference type="Gene3D" id="3.40.710.10">
    <property type="entry name" value="DD-peptidase/beta-lactamase superfamily"/>
    <property type="match status" value="1"/>
</dbReference>
<evidence type="ECO:0000256" key="6">
    <source>
        <dbReference type="ARBA" id="ARBA00022670"/>
    </source>
</evidence>
<dbReference type="Pfam" id="PF00905">
    <property type="entry name" value="Transpeptidase"/>
    <property type="match status" value="1"/>
</dbReference>
<dbReference type="InterPro" id="IPR001460">
    <property type="entry name" value="PCN-bd_Tpept"/>
</dbReference>
<keyword evidence="20" id="KW-1185">Reference proteome</keyword>
<dbReference type="InterPro" id="IPR012338">
    <property type="entry name" value="Beta-lactam/transpept-like"/>
</dbReference>
<comment type="pathway">
    <text evidence="16">Cell wall biogenesis; peptidoglycan biosynthesis.</text>
</comment>
<evidence type="ECO:0000259" key="17">
    <source>
        <dbReference type="Pfam" id="PF00905"/>
    </source>
</evidence>
<dbReference type="Proteomes" id="UP001064632">
    <property type="component" value="Chromosome"/>
</dbReference>
<dbReference type="EC" id="3.4.16.4" evidence="16"/>